<sequence length="432" mass="49594">MSSKIVRKLIEVTKLITSKAPNNSEIYPAQFVAGKNNGVGFAGETILSWWEIEGADRVLDEISDMLKQEHTFLASNHRTTIIKSIRQTFQEVCLDPQIFDRRMITRASGASLFESRLSSNPQEMGKYLYREIICSLKNKSQKKLVAYTAPRITGTSFSVASDGIHFIKKDDDKIWIELRALGYIVDELNPKEDHLKLPRLPSLLMDKDYQCFCVVETVGTDEECKIQANIKLRRFFSVILANSLPCMRTKVGEIPSSACVILPHQNQRMSPIRGSLGIFYPFYGDELQLSVEKIGLVKTWYRKRNSLEKADRDRLDKGAHFLNQAINLSGVDAFIYYFICLDALFGKSRAVYESIESRLPCLSEPNQWIEKFPKLYNLRNELIHGGSRLIEEWKDYNSYHRHFKTEPIQDIEKLAFACLSQAPDILKQYPVN</sequence>
<evidence type="ECO:0000313" key="2">
    <source>
        <dbReference type="Proteomes" id="UP000288127"/>
    </source>
</evidence>
<evidence type="ECO:0000313" key="1">
    <source>
        <dbReference type="EMBL" id="RUO58667.1"/>
    </source>
</evidence>
<dbReference type="OrthoDB" id="7052936at2"/>
<name>A0A432YCL8_9GAMM</name>
<comment type="caution">
    <text evidence="1">The sequence shown here is derived from an EMBL/GenBank/DDBJ whole genome shotgun (WGS) entry which is preliminary data.</text>
</comment>
<accession>A0A432YCL8</accession>
<dbReference type="EMBL" id="PIPZ01000005">
    <property type="protein sequence ID" value="RUO58667.1"/>
    <property type="molecule type" value="Genomic_DNA"/>
</dbReference>
<reference evidence="2" key="1">
    <citation type="journal article" date="2018" name="Front. Microbiol.">
        <title>Genome-Based Analysis Reveals the Taxonomy and Diversity of the Family Idiomarinaceae.</title>
        <authorList>
            <person name="Liu Y."/>
            <person name="Lai Q."/>
            <person name="Shao Z."/>
        </authorList>
    </citation>
    <scope>NUCLEOTIDE SEQUENCE [LARGE SCALE GENOMIC DNA]</scope>
    <source>
        <strain evidence="2">PIM1</strain>
    </source>
</reference>
<organism evidence="1 2">
    <name type="scientific">Pseudidiomarina marina</name>
    <dbReference type="NCBI Taxonomy" id="502366"/>
    <lineage>
        <taxon>Bacteria</taxon>
        <taxon>Pseudomonadati</taxon>
        <taxon>Pseudomonadota</taxon>
        <taxon>Gammaproteobacteria</taxon>
        <taxon>Alteromonadales</taxon>
        <taxon>Idiomarinaceae</taxon>
        <taxon>Pseudidiomarina</taxon>
    </lineage>
</organism>
<proteinExistence type="predicted"/>
<gene>
    <name evidence="1" type="ORF">CWI76_11120</name>
</gene>
<dbReference type="Proteomes" id="UP000288127">
    <property type="component" value="Unassembled WGS sequence"/>
</dbReference>
<dbReference type="AlphaFoldDB" id="A0A432YCL8"/>
<dbReference type="RefSeq" id="WP_126760425.1">
    <property type="nucleotide sequence ID" value="NZ_PIPZ01000005.1"/>
</dbReference>
<keyword evidence="2" id="KW-1185">Reference proteome</keyword>
<protein>
    <submittedName>
        <fullName evidence="1">Uncharacterized protein</fullName>
    </submittedName>
</protein>